<dbReference type="RefSeq" id="WP_345250539.1">
    <property type="nucleotide sequence ID" value="NZ_BAABFO010000013.1"/>
</dbReference>
<comment type="caution">
    <text evidence="4">The sequence shown here is derived from an EMBL/GenBank/DDBJ whole genome shotgun (WGS) entry which is preliminary data.</text>
</comment>
<evidence type="ECO:0000259" key="3">
    <source>
        <dbReference type="Pfam" id="PF00924"/>
    </source>
</evidence>
<evidence type="ECO:0000256" key="2">
    <source>
        <dbReference type="SAM" id="Phobius"/>
    </source>
</evidence>
<dbReference type="InterPro" id="IPR010920">
    <property type="entry name" value="LSM_dom_sf"/>
</dbReference>
<feature type="domain" description="Mechanosensitive ion channel MscS" evidence="3">
    <location>
        <begin position="188"/>
        <end position="254"/>
    </location>
</feature>
<keyword evidence="5" id="KW-1185">Reference proteome</keyword>
<organism evidence="4 5">
    <name type="scientific">Pigmentiphaga soli</name>
    <dbReference type="NCBI Taxonomy" id="1007095"/>
    <lineage>
        <taxon>Bacteria</taxon>
        <taxon>Pseudomonadati</taxon>
        <taxon>Pseudomonadota</taxon>
        <taxon>Betaproteobacteria</taxon>
        <taxon>Burkholderiales</taxon>
        <taxon>Alcaligenaceae</taxon>
        <taxon>Pigmentiphaga</taxon>
    </lineage>
</organism>
<dbReference type="InterPro" id="IPR006685">
    <property type="entry name" value="MscS_channel_2nd"/>
</dbReference>
<accession>A0ABP8H7G3</accession>
<keyword evidence="2" id="KW-0472">Membrane</keyword>
<dbReference type="PANTHER" id="PTHR30566">
    <property type="entry name" value="YNAI-RELATED MECHANOSENSITIVE ION CHANNEL"/>
    <property type="match status" value="1"/>
</dbReference>
<dbReference type="EMBL" id="BAABFO010000013">
    <property type="protein sequence ID" value="GAA4335437.1"/>
    <property type="molecule type" value="Genomic_DNA"/>
</dbReference>
<feature type="transmembrane region" description="Helical" evidence="2">
    <location>
        <begin position="17"/>
        <end position="37"/>
    </location>
</feature>
<gene>
    <name evidence="4" type="ORF">GCM10023144_28760</name>
</gene>
<evidence type="ECO:0000256" key="1">
    <source>
        <dbReference type="SAM" id="MobiDB-lite"/>
    </source>
</evidence>
<name>A0ABP8H7G3_9BURK</name>
<dbReference type="SUPFAM" id="SSF50182">
    <property type="entry name" value="Sm-like ribonucleoproteins"/>
    <property type="match status" value="1"/>
</dbReference>
<protein>
    <submittedName>
        <fullName evidence="4">Mechanosensitive ion channel</fullName>
    </submittedName>
</protein>
<feature type="region of interest" description="Disordered" evidence="1">
    <location>
        <begin position="347"/>
        <end position="404"/>
    </location>
</feature>
<sequence>MTSFLDLDFLPEPLRPWAILLVAMVVAIAIALAAHRIGIEVLRRVAHRRPFVLAATRTAFRASQTVVVLFAMRIVLTGAPEDLRYVEGVSYIVTVALIVALTWLAHACVEAVSTTVIELNPYDVADNLKARRLLTQTRVLARSAHFIIGLLGLAFVLLTLPGARQFGASLLASAGVAGLVAGIAARPVLGNFIAGLQIAFTQPIRIDDVLIVNGEWGRVEEITGTFVVVRIWDERRMIVPLQWFIENPFENWTHNSATLLGTVFLWLDFSVPLAPLRAEFERVCKSAKQWDGRVAVVQVTDADERAMQVRFLVSAGNSGDAFDLRCLLREALIDFIAREYPLGLPRLRASTGPLQGEEDGDGKKGEGTRGGSQPSGNAAAPAVSSPSPEHEADGVRADPPAVRR</sequence>
<reference evidence="5" key="1">
    <citation type="journal article" date="2019" name="Int. J. Syst. Evol. Microbiol.">
        <title>The Global Catalogue of Microorganisms (GCM) 10K type strain sequencing project: providing services to taxonomists for standard genome sequencing and annotation.</title>
        <authorList>
            <consortium name="The Broad Institute Genomics Platform"/>
            <consortium name="The Broad Institute Genome Sequencing Center for Infectious Disease"/>
            <person name="Wu L."/>
            <person name="Ma J."/>
        </authorList>
    </citation>
    <scope>NUCLEOTIDE SEQUENCE [LARGE SCALE GENOMIC DNA]</scope>
    <source>
        <strain evidence="5">JCM 17666</strain>
    </source>
</reference>
<dbReference type="Gene3D" id="1.10.287.1260">
    <property type="match status" value="1"/>
</dbReference>
<feature type="transmembrane region" description="Helical" evidence="2">
    <location>
        <begin position="88"/>
        <end position="109"/>
    </location>
</feature>
<proteinExistence type="predicted"/>
<feature type="compositionally biased region" description="Low complexity" evidence="1">
    <location>
        <begin position="374"/>
        <end position="387"/>
    </location>
</feature>
<dbReference type="PANTHER" id="PTHR30566:SF25">
    <property type="entry name" value="INNER MEMBRANE PROTEIN"/>
    <property type="match status" value="1"/>
</dbReference>
<feature type="transmembrane region" description="Helical" evidence="2">
    <location>
        <begin position="58"/>
        <end position="76"/>
    </location>
</feature>
<feature type="transmembrane region" description="Helical" evidence="2">
    <location>
        <begin position="139"/>
        <end position="160"/>
    </location>
</feature>
<dbReference type="Proteomes" id="UP001501671">
    <property type="component" value="Unassembled WGS sequence"/>
</dbReference>
<keyword evidence="2" id="KW-1133">Transmembrane helix</keyword>
<keyword evidence="2" id="KW-0812">Transmembrane</keyword>
<dbReference type="Pfam" id="PF00924">
    <property type="entry name" value="MS_channel_2nd"/>
    <property type="match status" value="1"/>
</dbReference>
<evidence type="ECO:0000313" key="4">
    <source>
        <dbReference type="EMBL" id="GAA4335437.1"/>
    </source>
</evidence>
<evidence type="ECO:0000313" key="5">
    <source>
        <dbReference type="Proteomes" id="UP001501671"/>
    </source>
</evidence>